<dbReference type="STRING" id="112234.SAMN05421768_105160"/>
<sequence length="641" mass="74690">MMRNNLFLLRLYIQTELGKVAYDERFHKGINIIRGDNSSGKSTITHFIFFVLGGAFGDFVPEARLCSFAIAEVEMNSVIFTVKRELIKDEDGKINTQAPMYFYWGTMEESFSPPEGKTWQKFGYRTTDNIRSFSNILFELLDLPNVKGDSNITFHQILRLLYIDQDSPTSSLFYYEHFDSQLTRETISDLLLGVYSEDLYENKKRLIIAEKEFESTKSEIKATSNFFTDALSLNPTHIETQIQNKEIEISSIQEEIIAIRTKEKEADYKEDTKLEFQKLNEESIIQRKIVSELESTINILNNEIQDSEFFIETLNKKIKALKNSINTREFLGHLPLEYCPECLSKIKPSNESACKLCKEPIDESFGVVQARRMEIEIGFQINESTKLLELNKRSLLELKSKYIAEIGKLQDLQKQVNDALKDVKSFSEETIDQLNSNKGFIEGEILQLRTMLENAEFYNQLLLKRASLQNEINFLKKYIFQTEAKQEKLKEEITNIVREEGVYLLNNDLDRQDEFKNASDFFIDYSNNLVFLSNKYSKYSASSNFYLKVSARFALFLASLRVPQMRYPRFIFADNMEDKGIEMKRAQNLQQLLIERLKDYDPSTYQMIYTTSYITEELENSDLVVGEYYSKLNPSLKNIPK</sequence>
<gene>
    <name evidence="1" type="ORF">EG359_11195</name>
    <name evidence="2" type="ORF">SAMN05421768_105160</name>
</gene>
<evidence type="ECO:0000313" key="4">
    <source>
        <dbReference type="Proteomes" id="UP000279541"/>
    </source>
</evidence>
<name>A0A1N7IGU0_9FLAO</name>
<protein>
    <recommendedName>
        <fullName evidence="5">Rad50/SbcC-type AAA domain-containing protein</fullName>
    </recommendedName>
</protein>
<dbReference type="Proteomes" id="UP000186106">
    <property type="component" value="Unassembled WGS sequence"/>
</dbReference>
<organism evidence="2 3">
    <name type="scientific">Chryseobacterium joostei</name>
    <dbReference type="NCBI Taxonomy" id="112234"/>
    <lineage>
        <taxon>Bacteria</taxon>
        <taxon>Pseudomonadati</taxon>
        <taxon>Bacteroidota</taxon>
        <taxon>Flavobacteriia</taxon>
        <taxon>Flavobacteriales</taxon>
        <taxon>Weeksellaceae</taxon>
        <taxon>Chryseobacterium group</taxon>
        <taxon>Chryseobacterium</taxon>
    </lineage>
</organism>
<dbReference type="RefSeq" id="WP_076354659.1">
    <property type="nucleotide sequence ID" value="NZ_CP033926.1"/>
</dbReference>
<accession>A0A1N7IGU0</accession>
<evidence type="ECO:0000313" key="2">
    <source>
        <dbReference type="EMBL" id="SIS36288.1"/>
    </source>
</evidence>
<proteinExistence type="predicted"/>
<keyword evidence="4" id="KW-1185">Reference proteome</keyword>
<dbReference type="OrthoDB" id="853948at2"/>
<evidence type="ECO:0000313" key="1">
    <source>
        <dbReference type="EMBL" id="AZB00154.1"/>
    </source>
</evidence>
<dbReference type="Gene3D" id="3.40.50.300">
    <property type="entry name" value="P-loop containing nucleotide triphosphate hydrolases"/>
    <property type="match status" value="1"/>
</dbReference>
<reference evidence="1 4" key="2">
    <citation type="submission" date="2018-11" db="EMBL/GenBank/DDBJ databases">
        <title>Proposal to divide the Flavobacteriaceae and reorganize its genera based on Amino Acid Identity values calculated from whole genome sequences.</title>
        <authorList>
            <person name="Nicholson A.C."/>
            <person name="Gulvik C.A."/>
            <person name="Whitney A.M."/>
            <person name="Humrighouse B.W."/>
            <person name="Bell M."/>
            <person name="Holmes B."/>
            <person name="Steigerwalt A.G."/>
            <person name="Villarma A."/>
            <person name="Sheth M."/>
            <person name="Batra D."/>
            <person name="Pryor J."/>
            <person name="Bernardet J.-F."/>
            <person name="Hugo C."/>
            <person name="Kampfer P."/>
            <person name="Newman J."/>
            <person name="McQuiston J.R."/>
        </authorList>
    </citation>
    <scope>NUCLEOTIDE SEQUENCE [LARGE SCALE GENOMIC DNA]</scope>
    <source>
        <strain evidence="1 4">DSM 16927</strain>
    </source>
</reference>
<dbReference type="EMBL" id="FTNZ01000005">
    <property type="protein sequence ID" value="SIS36288.1"/>
    <property type="molecule type" value="Genomic_DNA"/>
</dbReference>
<dbReference type="AlphaFoldDB" id="A0A1N7IGU0"/>
<evidence type="ECO:0008006" key="5">
    <source>
        <dbReference type="Google" id="ProtNLM"/>
    </source>
</evidence>
<reference evidence="2 3" key="1">
    <citation type="submission" date="2017-01" db="EMBL/GenBank/DDBJ databases">
        <authorList>
            <person name="Mah S.A."/>
            <person name="Swanson W.J."/>
            <person name="Moy G.W."/>
            <person name="Vacquier V.D."/>
        </authorList>
    </citation>
    <scope>NUCLEOTIDE SEQUENCE [LARGE SCALE GENOMIC DNA]</scope>
    <source>
        <strain evidence="2 3">DSM 16927</strain>
    </source>
</reference>
<dbReference type="Proteomes" id="UP000279541">
    <property type="component" value="Chromosome"/>
</dbReference>
<dbReference type="EMBL" id="CP033926">
    <property type="protein sequence ID" value="AZB00154.1"/>
    <property type="molecule type" value="Genomic_DNA"/>
</dbReference>
<dbReference type="KEGG" id="cjt:EG359_11195"/>
<evidence type="ECO:0000313" key="3">
    <source>
        <dbReference type="Proteomes" id="UP000186106"/>
    </source>
</evidence>
<dbReference type="InterPro" id="IPR027417">
    <property type="entry name" value="P-loop_NTPase"/>
</dbReference>